<comment type="caution">
    <text evidence="1">The sequence shown here is derived from an EMBL/GenBank/DDBJ whole genome shotgun (WGS) entry which is preliminary data.</text>
</comment>
<proteinExistence type="predicted"/>
<protein>
    <submittedName>
        <fullName evidence="1">Uncharacterized protein</fullName>
    </submittedName>
</protein>
<name>A0ACB0Z0A4_MELEN</name>
<organism evidence="1 2">
    <name type="scientific">Meloidogyne enterolobii</name>
    <name type="common">Root-knot nematode worm</name>
    <name type="synonym">Meloidogyne mayaguensis</name>
    <dbReference type="NCBI Taxonomy" id="390850"/>
    <lineage>
        <taxon>Eukaryota</taxon>
        <taxon>Metazoa</taxon>
        <taxon>Ecdysozoa</taxon>
        <taxon>Nematoda</taxon>
        <taxon>Chromadorea</taxon>
        <taxon>Rhabditida</taxon>
        <taxon>Tylenchina</taxon>
        <taxon>Tylenchomorpha</taxon>
        <taxon>Tylenchoidea</taxon>
        <taxon>Meloidogynidae</taxon>
        <taxon>Meloidogyninae</taxon>
        <taxon>Meloidogyne</taxon>
    </lineage>
</organism>
<accession>A0ACB0Z0A4</accession>
<dbReference type="EMBL" id="CAVMJV010000022">
    <property type="protein sequence ID" value="CAK5071654.1"/>
    <property type="molecule type" value="Genomic_DNA"/>
</dbReference>
<gene>
    <name evidence="1" type="ORF">MENTE1834_LOCUS18960</name>
</gene>
<evidence type="ECO:0000313" key="1">
    <source>
        <dbReference type="EMBL" id="CAK5071654.1"/>
    </source>
</evidence>
<sequence>MFLERCKKLPIHISWQHIAIPKVSIFEDFFLIFFPKASEYFSSQNFCDTFLYEGPSQSRFFNAI</sequence>
<keyword evidence="2" id="KW-1185">Reference proteome</keyword>
<reference evidence="1" key="1">
    <citation type="submission" date="2023-11" db="EMBL/GenBank/DDBJ databases">
        <authorList>
            <person name="Poullet M."/>
        </authorList>
    </citation>
    <scope>NUCLEOTIDE SEQUENCE</scope>
    <source>
        <strain evidence="1">E1834</strain>
    </source>
</reference>
<dbReference type="Proteomes" id="UP001497535">
    <property type="component" value="Unassembled WGS sequence"/>
</dbReference>
<evidence type="ECO:0000313" key="2">
    <source>
        <dbReference type="Proteomes" id="UP001497535"/>
    </source>
</evidence>